<protein>
    <submittedName>
        <fullName evidence="5">Branched-chain alpha-keto acid dehydrogenase subunit E2</fullName>
    </submittedName>
</protein>
<dbReference type="AlphaFoldDB" id="V7I6N1"/>
<dbReference type="GO" id="GO:0016407">
    <property type="term" value="F:acetyltransferase activity"/>
    <property type="evidence" value="ECO:0007669"/>
    <property type="project" value="TreeGrafter"/>
</dbReference>
<sequence>MSEARYTDTKVRGLRKIIAERMTASVHENAAIMLSRAADVTYLMAAHEKAKKEAEDKGEKAPSINDMVLKAAALALVKHPALNSTFENGIVRTYEDINVNMAVAIPNGLMTPVIRNADKLTVNEIMAVTRELTEKARNGALAVEDMVGGTFTVTNVGKMKIEVATAIINPPQVAILCVGAVVPRLERVNGEIADRFRLYLSLTVDHRIIDGYPASLYLDTVCEILEDPTVIMQ</sequence>
<dbReference type="Pfam" id="PF00198">
    <property type="entry name" value="2-oxoacid_dh"/>
    <property type="match status" value="1"/>
</dbReference>
<reference evidence="5 6" key="1">
    <citation type="journal article" date="2014" name="Genome Announc.">
        <title>Genome Sequence of Youngiibacter fragilis, the Type Strain of the Genus Youngiibacter.</title>
        <authorList>
            <person name="Wawrik C.B."/>
            <person name="Callaghan A.V."/>
            <person name="Stamps B.W."/>
            <person name="Wawrik B."/>
        </authorList>
    </citation>
    <scope>NUCLEOTIDE SEQUENCE [LARGE SCALE GENOMIC DNA]</scope>
    <source>
        <strain evidence="5 6">232.1</strain>
    </source>
</reference>
<evidence type="ECO:0000259" key="4">
    <source>
        <dbReference type="Pfam" id="PF00198"/>
    </source>
</evidence>
<dbReference type="InterPro" id="IPR023213">
    <property type="entry name" value="CAT-like_dom_sf"/>
</dbReference>
<name>V7I6N1_9CLOT</name>
<gene>
    <name evidence="5" type="ORF">T472_0205915</name>
</gene>
<evidence type="ECO:0000256" key="2">
    <source>
        <dbReference type="ARBA" id="ARBA00022679"/>
    </source>
</evidence>
<evidence type="ECO:0000313" key="5">
    <source>
        <dbReference type="EMBL" id="ETA81528.1"/>
    </source>
</evidence>
<keyword evidence="3" id="KW-0012">Acyltransferase</keyword>
<dbReference type="GO" id="GO:0031405">
    <property type="term" value="F:lipoic acid binding"/>
    <property type="evidence" value="ECO:0007669"/>
    <property type="project" value="TreeGrafter"/>
</dbReference>
<dbReference type="EMBL" id="AXUN02000093">
    <property type="protein sequence ID" value="ETA81528.1"/>
    <property type="molecule type" value="Genomic_DNA"/>
</dbReference>
<dbReference type="STRING" id="994573.T472_0205915"/>
<dbReference type="SUPFAM" id="SSF52777">
    <property type="entry name" value="CoA-dependent acyltransferases"/>
    <property type="match status" value="1"/>
</dbReference>
<evidence type="ECO:0000256" key="1">
    <source>
        <dbReference type="ARBA" id="ARBA00001938"/>
    </source>
</evidence>
<accession>V7I6N1</accession>
<proteinExistence type="predicted"/>
<comment type="caution">
    <text evidence="5">The sequence shown here is derived from an EMBL/GenBank/DDBJ whole genome shotgun (WGS) entry which is preliminary data.</text>
</comment>
<dbReference type="PANTHER" id="PTHR43178">
    <property type="entry name" value="DIHYDROLIPOAMIDE ACETYLTRANSFERASE COMPONENT OF PYRUVATE DEHYDROGENASE COMPLEX"/>
    <property type="match status" value="1"/>
</dbReference>
<dbReference type="RefSeq" id="WP_023383505.1">
    <property type="nucleotide sequence ID" value="NZ_AXUN02000093.1"/>
</dbReference>
<comment type="cofactor">
    <cofactor evidence="1">
        <name>(R)-lipoate</name>
        <dbReference type="ChEBI" id="CHEBI:83088"/>
    </cofactor>
</comment>
<dbReference type="eggNOG" id="COG0508">
    <property type="taxonomic scope" value="Bacteria"/>
</dbReference>
<dbReference type="Proteomes" id="UP000017747">
    <property type="component" value="Unassembled WGS sequence"/>
</dbReference>
<dbReference type="InterPro" id="IPR001078">
    <property type="entry name" value="2-oxoacid_DH_actylTfrase"/>
</dbReference>
<keyword evidence="2" id="KW-0808">Transferase</keyword>
<organism evidence="5 6">
    <name type="scientific">Youngiibacter fragilis 232.1</name>
    <dbReference type="NCBI Taxonomy" id="994573"/>
    <lineage>
        <taxon>Bacteria</taxon>
        <taxon>Bacillati</taxon>
        <taxon>Bacillota</taxon>
        <taxon>Clostridia</taxon>
        <taxon>Eubacteriales</taxon>
        <taxon>Clostridiaceae</taxon>
        <taxon>Youngiibacter</taxon>
    </lineage>
</organism>
<keyword evidence="6" id="KW-1185">Reference proteome</keyword>
<dbReference type="GO" id="GO:0005737">
    <property type="term" value="C:cytoplasm"/>
    <property type="evidence" value="ECO:0007669"/>
    <property type="project" value="TreeGrafter"/>
</dbReference>
<dbReference type="Gene3D" id="3.30.559.10">
    <property type="entry name" value="Chloramphenicol acetyltransferase-like domain"/>
    <property type="match status" value="1"/>
</dbReference>
<feature type="domain" description="2-oxoacid dehydrogenase acyltransferase catalytic" evidence="4">
    <location>
        <begin position="5"/>
        <end position="232"/>
    </location>
</feature>
<evidence type="ECO:0000256" key="3">
    <source>
        <dbReference type="ARBA" id="ARBA00023315"/>
    </source>
</evidence>
<dbReference type="InterPro" id="IPR050743">
    <property type="entry name" value="2-oxoacid_DH_E2_comp"/>
</dbReference>
<dbReference type="OrthoDB" id="9805770at2"/>
<dbReference type="PANTHER" id="PTHR43178:SF5">
    <property type="entry name" value="LIPOAMIDE ACYLTRANSFERASE COMPONENT OF BRANCHED-CHAIN ALPHA-KETO ACID DEHYDROGENASE COMPLEX, MITOCHONDRIAL"/>
    <property type="match status" value="1"/>
</dbReference>
<evidence type="ECO:0000313" key="6">
    <source>
        <dbReference type="Proteomes" id="UP000017747"/>
    </source>
</evidence>